<dbReference type="InterPro" id="IPR050327">
    <property type="entry name" value="Proton-linked_MCT"/>
</dbReference>
<gene>
    <name evidence="5" type="ORF">NK718_15720</name>
</gene>
<evidence type="ECO:0000313" key="6">
    <source>
        <dbReference type="Proteomes" id="UP001205890"/>
    </source>
</evidence>
<dbReference type="PANTHER" id="PTHR11360:SF284">
    <property type="entry name" value="EG:103B4.3 PROTEIN-RELATED"/>
    <property type="match status" value="1"/>
</dbReference>
<evidence type="ECO:0000256" key="3">
    <source>
        <dbReference type="ARBA" id="ARBA00023136"/>
    </source>
</evidence>
<evidence type="ECO:0000256" key="2">
    <source>
        <dbReference type="ARBA" id="ARBA00022989"/>
    </source>
</evidence>
<keyword evidence="2 4" id="KW-1133">Transmembrane helix</keyword>
<reference evidence="5 6" key="1">
    <citation type="submission" date="2022-07" db="EMBL/GenBank/DDBJ databases">
        <authorList>
            <person name="Li W.-J."/>
            <person name="Deng Q.-Q."/>
        </authorList>
    </citation>
    <scope>NUCLEOTIDE SEQUENCE [LARGE SCALE GENOMIC DNA]</scope>
    <source>
        <strain evidence="5 6">SYSU M60028</strain>
    </source>
</reference>
<dbReference type="PANTHER" id="PTHR11360">
    <property type="entry name" value="MONOCARBOXYLATE TRANSPORTER"/>
    <property type="match status" value="1"/>
</dbReference>
<feature type="transmembrane region" description="Helical" evidence="4">
    <location>
        <begin position="178"/>
        <end position="200"/>
    </location>
</feature>
<dbReference type="SUPFAM" id="SSF103473">
    <property type="entry name" value="MFS general substrate transporter"/>
    <property type="match status" value="1"/>
</dbReference>
<dbReference type="Pfam" id="PF07690">
    <property type="entry name" value="MFS_1"/>
    <property type="match status" value="1"/>
</dbReference>
<feature type="transmembrane region" description="Helical" evidence="4">
    <location>
        <begin position="89"/>
        <end position="108"/>
    </location>
</feature>
<evidence type="ECO:0000313" key="5">
    <source>
        <dbReference type="EMBL" id="MCP8939974.1"/>
    </source>
</evidence>
<dbReference type="EMBL" id="JANCLU010000016">
    <property type="protein sequence ID" value="MCP8939974.1"/>
    <property type="molecule type" value="Genomic_DNA"/>
</dbReference>
<organism evidence="5 6">
    <name type="scientific">Alsobacter ponti</name>
    <dbReference type="NCBI Taxonomy" id="2962936"/>
    <lineage>
        <taxon>Bacteria</taxon>
        <taxon>Pseudomonadati</taxon>
        <taxon>Pseudomonadota</taxon>
        <taxon>Alphaproteobacteria</taxon>
        <taxon>Hyphomicrobiales</taxon>
        <taxon>Alsobacteraceae</taxon>
        <taxon>Alsobacter</taxon>
    </lineage>
</organism>
<evidence type="ECO:0000256" key="1">
    <source>
        <dbReference type="ARBA" id="ARBA00022692"/>
    </source>
</evidence>
<dbReference type="RefSeq" id="WP_254744183.1">
    <property type="nucleotide sequence ID" value="NZ_JANCLU010000016.1"/>
</dbReference>
<feature type="transmembrane region" description="Helical" evidence="4">
    <location>
        <begin position="259"/>
        <end position="276"/>
    </location>
</feature>
<feature type="transmembrane region" description="Helical" evidence="4">
    <location>
        <begin position="60"/>
        <end position="82"/>
    </location>
</feature>
<dbReference type="InterPro" id="IPR011701">
    <property type="entry name" value="MFS"/>
</dbReference>
<feature type="transmembrane region" description="Helical" evidence="4">
    <location>
        <begin position="221"/>
        <end position="239"/>
    </location>
</feature>
<protein>
    <submittedName>
        <fullName evidence="5">MFS transporter</fullName>
    </submittedName>
</protein>
<feature type="transmembrane region" description="Helical" evidence="4">
    <location>
        <begin position="23"/>
        <end position="48"/>
    </location>
</feature>
<dbReference type="Gene3D" id="1.20.1250.20">
    <property type="entry name" value="MFS general substrate transporter like domains"/>
    <property type="match status" value="2"/>
</dbReference>
<proteinExistence type="predicted"/>
<sequence>MADAALPSHTQARRARVRWHGRLMLAAGFALMAVSGLVWNSFSVFLVALSAEHGWSRTGLSAGFSTLALTNAVSAPAIGWLMLRVDSRLLLGGLSVAAAAALLAVAFVESLPAFVLLYGLVLGFTLHACSSYAIFSVLACHIRRRLASAMAVVDSGAGLAVFLGLPLLQWVIDRGGTRMAFALLAGLMLVVCGGLNLLALRPLRRGKAGADGRRFWPAKGLARPVLLLALAYGLGSLAYHGFLSQQIALMEERSVPVDVAVWIASTAGLATFAWRLSSGLLADRVGLLPLVLACLLGAAAAVAGLASLWAGPAGPLLSLYPFGLAIGFGAQAVLLASATRAMVSGPDFGLVFGMMRFCAGLGMFAGPILTAALADALGGYGLPLAALAALALLHFTTFAAAAWRAEGVGGGRGG</sequence>
<dbReference type="Proteomes" id="UP001205890">
    <property type="component" value="Unassembled WGS sequence"/>
</dbReference>
<feature type="transmembrane region" description="Helical" evidence="4">
    <location>
        <begin position="114"/>
        <end position="139"/>
    </location>
</feature>
<evidence type="ECO:0000256" key="4">
    <source>
        <dbReference type="SAM" id="Phobius"/>
    </source>
</evidence>
<feature type="transmembrane region" description="Helical" evidence="4">
    <location>
        <begin position="380"/>
        <end position="403"/>
    </location>
</feature>
<keyword evidence="1 4" id="KW-0812">Transmembrane</keyword>
<feature type="transmembrane region" description="Helical" evidence="4">
    <location>
        <begin position="288"/>
        <end position="310"/>
    </location>
</feature>
<name>A0ABT1LEQ5_9HYPH</name>
<accession>A0ABT1LEQ5</accession>
<feature type="transmembrane region" description="Helical" evidence="4">
    <location>
        <begin position="151"/>
        <end position="172"/>
    </location>
</feature>
<keyword evidence="3 4" id="KW-0472">Membrane</keyword>
<feature type="transmembrane region" description="Helical" evidence="4">
    <location>
        <begin position="348"/>
        <end position="374"/>
    </location>
</feature>
<feature type="transmembrane region" description="Helical" evidence="4">
    <location>
        <begin position="316"/>
        <end position="336"/>
    </location>
</feature>
<comment type="caution">
    <text evidence="5">The sequence shown here is derived from an EMBL/GenBank/DDBJ whole genome shotgun (WGS) entry which is preliminary data.</text>
</comment>
<keyword evidence="6" id="KW-1185">Reference proteome</keyword>
<dbReference type="InterPro" id="IPR036259">
    <property type="entry name" value="MFS_trans_sf"/>
</dbReference>